<evidence type="ECO:0000256" key="1">
    <source>
        <dbReference type="SAM" id="Phobius"/>
    </source>
</evidence>
<dbReference type="AlphaFoldDB" id="A0AAV6UTH7"/>
<dbReference type="EMBL" id="JAFNEN010000286">
    <property type="protein sequence ID" value="KAG8186890.1"/>
    <property type="molecule type" value="Genomic_DNA"/>
</dbReference>
<proteinExistence type="predicted"/>
<sequence>MNSYSPKKKAHHMFLTPCSSSCSSFLEHYPKPTPTSDHWVFGLWDVFIFLGAEGMLYLVGIPCLKKDQCWNLPPSSWSLPAGKTNTELWLLPERLYCGVCSFKKAFARCFCLLKTF</sequence>
<dbReference type="Proteomes" id="UP000827092">
    <property type="component" value="Unassembled WGS sequence"/>
</dbReference>
<accession>A0AAV6UTH7</accession>
<reference evidence="2 3" key="1">
    <citation type="journal article" date="2022" name="Nat. Ecol. Evol.">
        <title>A masculinizing supergene underlies an exaggerated male reproductive morph in a spider.</title>
        <authorList>
            <person name="Hendrickx F."/>
            <person name="De Corte Z."/>
            <person name="Sonet G."/>
            <person name="Van Belleghem S.M."/>
            <person name="Kostlbacher S."/>
            <person name="Vangestel C."/>
        </authorList>
    </citation>
    <scope>NUCLEOTIDE SEQUENCE [LARGE SCALE GENOMIC DNA]</scope>
    <source>
        <strain evidence="2">W744_W776</strain>
    </source>
</reference>
<keyword evidence="1" id="KW-0812">Transmembrane</keyword>
<comment type="caution">
    <text evidence="2">The sequence shown here is derived from an EMBL/GenBank/DDBJ whole genome shotgun (WGS) entry which is preliminary data.</text>
</comment>
<evidence type="ECO:0000313" key="3">
    <source>
        <dbReference type="Proteomes" id="UP000827092"/>
    </source>
</evidence>
<keyword evidence="1" id="KW-0472">Membrane</keyword>
<keyword evidence="1" id="KW-1133">Transmembrane helix</keyword>
<feature type="transmembrane region" description="Helical" evidence="1">
    <location>
        <begin position="39"/>
        <end position="59"/>
    </location>
</feature>
<organism evidence="2 3">
    <name type="scientific">Oedothorax gibbosus</name>
    <dbReference type="NCBI Taxonomy" id="931172"/>
    <lineage>
        <taxon>Eukaryota</taxon>
        <taxon>Metazoa</taxon>
        <taxon>Ecdysozoa</taxon>
        <taxon>Arthropoda</taxon>
        <taxon>Chelicerata</taxon>
        <taxon>Arachnida</taxon>
        <taxon>Araneae</taxon>
        <taxon>Araneomorphae</taxon>
        <taxon>Entelegynae</taxon>
        <taxon>Araneoidea</taxon>
        <taxon>Linyphiidae</taxon>
        <taxon>Erigoninae</taxon>
        <taxon>Oedothorax</taxon>
    </lineage>
</organism>
<name>A0AAV6UTH7_9ARAC</name>
<protein>
    <submittedName>
        <fullName evidence="2">Uncharacterized protein</fullName>
    </submittedName>
</protein>
<gene>
    <name evidence="2" type="ORF">JTE90_023779</name>
</gene>
<evidence type="ECO:0000313" key="2">
    <source>
        <dbReference type="EMBL" id="KAG8186890.1"/>
    </source>
</evidence>
<keyword evidence="3" id="KW-1185">Reference proteome</keyword>